<feature type="transmembrane region" description="Helical" evidence="6">
    <location>
        <begin position="139"/>
        <end position="160"/>
    </location>
</feature>
<dbReference type="GO" id="GO:0022857">
    <property type="term" value="F:transmembrane transporter activity"/>
    <property type="evidence" value="ECO:0007669"/>
    <property type="project" value="InterPro"/>
</dbReference>
<dbReference type="Pfam" id="PF07690">
    <property type="entry name" value="MFS_1"/>
    <property type="match status" value="2"/>
</dbReference>
<evidence type="ECO:0000259" key="7">
    <source>
        <dbReference type="PROSITE" id="PS50850"/>
    </source>
</evidence>
<dbReference type="InterPro" id="IPR020846">
    <property type="entry name" value="MFS_dom"/>
</dbReference>
<feature type="transmembrane region" description="Helical" evidence="6">
    <location>
        <begin position="335"/>
        <end position="355"/>
    </location>
</feature>
<feature type="transmembrane region" description="Helical" evidence="6">
    <location>
        <begin position="12"/>
        <end position="35"/>
    </location>
</feature>
<dbReference type="RefSeq" id="WP_078761126.1">
    <property type="nucleotide sequence ID" value="NZ_FUWS01000004.1"/>
</dbReference>
<feature type="transmembrane region" description="Helical" evidence="6">
    <location>
        <begin position="108"/>
        <end position="127"/>
    </location>
</feature>
<dbReference type="STRING" id="1122192.SAMN02745673_01754"/>
<keyword evidence="4 6" id="KW-1133">Transmembrane helix</keyword>
<feature type="transmembrane region" description="Helical" evidence="6">
    <location>
        <begin position="361"/>
        <end position="381"/>
    </location>
</feature>
<organism evidence="8 9">
    <name type="scientific">Marinactinospora thermotolerans DSM 45154</name>
    <dbReference type="NCBI Taxonomy" id="1122192"/>
    <lineage>
        <taxon>Bacteria</taxon>
        <taxon>Bacillati</taxon>
        <taxon>Actinomycetota</taxon>
        <taxon>Actinomycetes</taxon>
        <taxon>Streptosporangiales</taxon>
        <taxon>Nocardiopsidaceae</taxon>
        <taxon>Marinactinospora</taxon>
    </lineage>
</organism>
<keyword evidence="5 6" id="KW-0472">Membrane</keyword>
<feature type="transmembrane region" description="Helical" evidence="6">
    <location>
        <begin position="206"/>
        <end position="226"/>
    </location>
</feature>
<sequence>MTPPAPRHSSGAAVTVACLALFTDMLVYGLAVPVLPLLPSVTAAGPAAGGALFAAYAVAMVAVTPLAGWLTDRKGARTPLLVGLLGLAAATLLFAVAEPVWLLMTARALQGLAGGMSWVAALSLIAASTPMSTRARSMGIALSAISLGTLIGPPLAGIMVEHVGVRSPFILAAVLALADGLARILLVKDPGRVTDDTSGPMAVLRVPGSAALVTVVALGSAVMAAIEPVLPVRLRDELGVGPTGIGLLFALTVLTAAVANPAAGALSVKVPARRLVTAGALVGAASLAGLGWAATVWQAAVAMAGLGIAIALLLAPTTALIGYQGQRCDPPTLGGTYALYNLAYAGGLALGPLLSGAATGVAGFGPAMGVIAVAVVVTGLFSARRLPRPAPSPISPAVSPGDR</sequence>
<dbReference type="PRINTS" id="PR01035">
    <property type="entry name" value="TCRTETA"/>
</dbReference>
<name>A0A1T4PD51_9ACTN</name>
<reference evidence="8 9" key="1">
    <citation type="submission" date="2017-02" db="EMBL/GenBank/DDBJ databases">
        <authorList>
            <person name="Peterson S.W."/>
        </authorList>
    </citation>
    <scope>NUCLEOTIDE SEQUENCE [LARGE SCALE GENOMIC DNA]</scope>
    <source>
        <strain evidence="8 9">DSM 45154</strain>
    </source>
</reference>
<feature type="transmembrane region" description="Helical" evidence="6">
    <location>
        <begin position="246"/>
        <end position="268"/>
    </location>
</feature>
<dbReference type="PROSITE" id="PS51257">
    <property type="entry name" value="PROKAR_LIPOPROTEIN"/>
    <property type="match status" value="1"/>
</dbReference>
<keyword evidence="2" id="KW-0813">Transport</keyword>
<dbReference type="PANTHER" id="PTHR23506:SF23">
    <property type="entry name" value="GH10249P"/>
    <property type="match status" value="1"/>
</dbReference>
<evidence type="ECO:0000256" key="2">
    <source>
        <dbReference type="ARBA" id="ARBA00022448"/>
    </source>
</evidence>
<feature type="domain" description="Major facilitator superfamily (MFS) profile" evidence="7">
    <location>
        <begin position="13"/>
        <end position="390"/>
    </location>
</feature>
<dbReference type="InterPro" id="IPR001958">
    <property type="entry name" value="Tet-R_TetA/multi-R_MdtG-like"/>
</dbReference>
<dbReference type="SUPFAM" id="SSF103473">
    <property type="entry name" value="MFS general substrate transporter"/>
    <property type="match status" value="1"/>
</dbReference>
<evidence type="ECO:0000256" key="1">
    <source>
        <dbReference type="ARBA" id="ARBA00004651"/>
    </source>
</evidence>
<dbReference type="CDD" id="cd17325">
    <property type="entry name" value="MFS_MdtG_SLC18_like"/>
    <property type="match status" value="1"/>
</dbReference>
<dbReference type="InterPro" id="IPR011701">
    <property type="entry name" value="MFS"/>
</dbReference>
<dbReference type="AlphaFoldDB" id="A0A1T4PD51"/>
<gene>
    <name evidence="8" type="ORF">SAMN02745673_01754</name>
</gene>
<dbReference type="PROSITE" id="PS50850">
    <property type="entry name" value="MFS"/>
    <property type="match status" value="1"/>
</dbReference>
<dbReference type="InterPro" id="IPR050930">
    <property type="entry name" value="MFS_Vesicular_Transporter"/>
</dbReference>
<feature type="transmembrane region" description="Helical" evidence="6">
    <location>
        <begin position="166"/>
        <end position="186"/>
    </location>
</feature>
<dbReference type="Gene3D" id="1.20.1250.20">
    <property type="entry name" value="MFS general substrate transporter like domains"/>
    <property type="match status" value="2"/>
</dbReference>
<evidence type="ECO:0000256" key="6">
    <source>
        <dbReference type="SAM" id="Phobius"/>
    </source>
</evidence>
<proteinExistence type="predicted"/>
<feature type="transmembrane region" description="Helical" evidence="6">
    <location>
        <begin position="47"/>
        <end position="68"/>
    </location>
</feature>
<feature type="transmembrane region" description="Helical" evidence="6">
    <location>
        <begin position="275"/>
        <end position="294"/>
    </location>
</feature>
<dbReference type="Proteomes" id="UP000190637">
    <property type="component" value="Unassembled WGS sequence"/>
</dbReference>
<evidence type="ECO:0000256" key="4">
    <source>
        <dbReference type="ARBA" id="ARBA00022989"/>
    </source>
</evidence>
<evidence type="ECO:0000313" key="9">
    <source>
        <dbReference type="Proteomes" id="UP000190637"/>
    </source>
</evidence>
<dbReference type="EMBL" id="FUWS01000004">
    <property type="protein sequence ID" value="SJZ89505.1"/>
    <property type="molecule type" value="Genomic_DNA"/>
</dbReference>
<protein>
    <submittedName>
        <fullName evidence="8">Predicted arabinose efflux permease, MFS family</fullName>
    </submittedName>
</protein>
<evidence type="ECO:0000256" key="3">
    <source>
        <dbReference type="ARBA" id="ARBA00022692"/>
    </source>
</evidence>
<dbReference type="InterPro" id="IPR036259">
    <property type="entry name" value="MFS_trans_sf"/>
</dbReference>
<dbReference type="PANTHER" id="PTHR23506">
    <property type="entry name" value="GH10249P"/>
    <property type="match status" value="1"/>
</dbReference>
<keyword evidence="3 6" id="KW-0812">Transmembrane</keyword>
<feature type="transmembrane region" description="Helical" evidence="6">
    <location>
        <begin position="80"/>
        <end position="102"/>
    </location>
</feature>
<feature type="transmembrane region" description="Helical" evidence="6">
    <location>
        <begin position="300"/>
        <end position="323"/>
    </location>
</feature>
<evidence type="ECO:0000313" key="8">
    <source>
        <dbReference type="EMBL" id="SJZ89505.1"/>
    </source>
</evidence>
<keyword evidence="9" id="KW-1185">Reference proteome</keyword>
<dbReference type="GO" id="GO:0005886">
    <property type="term" value="C:plasma membrane"/>
    <property type="evidence" value="ECO:0007669"/>
    <property type="project" value="UniProtKB-SubCell"/>
</dbReference>
<evidence type="ECO:0000256" key="5">
    <source>
        <dbReference type="ARBA" id="ARBA00023136"/>
    </source>
</evidence>
<accession>A0A1T4PD51</accession>
<comment type="subcellular location">
    <subcellularLocation>
        <location evidence="1">Cell membrane</location>
        <topology evidence="1">Multi-pass membrane protein</topology>
    </subcellularLocation>
</comment>
<dbReference type="OrthoDB" id="9778875at2"/>